<protein>
    <recommendedName>
        <fullName evidence="3">glutathione transferase</fullName>
        <ecNumber evidence="3">2.5.1.18</ecNumber>
    </recommendedName>
</protein>
<sequence>MPKPILAYWNIRGLSEPILYLLHCKNVDFENKTYVHGTDNWQKDKFNLGLDFPNLPYYIEDDIKISQSTAILRYLARKYDLDGKDDRQKVLASMVEQQLVDLRFNLFLLMQNGEIESEKAKFVENLPNHMKLWEKFLGNKKFLLGDNITYVDFIAYETFDVYEKYHASVLENFPRLQDFQKRFESLPELQEYLNSSIHKRPVAGIELKFG</sequence>
<evidence type="ECO:0000256" key="2">
    <source>
        <dbReference type="ARBA" id="ARBA00005861"/>
    </source>
</evidence>
<comment type="catalytic activity">
    <reaction evidence="5">
        <text>RX + glutathione = an S-substituted glutathione + a halide anion + H(+)</text>
        <dbReference type="Rhea" id="RHEA:16437"/>
        <dbReference type="ChEBI" id="CHEBI:15378"/>
        <dbReference type="ChEBI" id="CHEBI:16042"/>
        <dbReference type="ChEBI" id="CHEBI:17792"/>
        <dbReference type="ChEBI" id="CHEBI:57925"/>
        <dbReference type="ChEBI" id="CHEBI:90779"/>
        <dbReference type="EC" id="2.5.1.18"/>
    </reaction>
</comment>
<comment type="similarity">
    <text evidence="2">Belongs to the GST superfamily. Mu family.</text>
</comment>
<evidence type="ECO:0000313" key="8">
    <source>
        <dbReference type="EMBL" id="GBN57158.1"/>
    </source>
</evidence>
<dbReference type="Gene3D" id="1.20.1050.130">
    <property type="match status" value="1"/>
</dbReference>
<evidence type="ECO:0000256" key="4">
    <source>
        <dbReference type="ARBA" id="ARBA00022679"/>
    </source>
</evidence>
<keyword evidence="9" id="KW-1185">Reference proteome</keyword>
<comment type="function">
    <text evidence="1">Conjugation of reduced glutathione to a wide number of exogenous and endogenous hydrophobic electrophiles.</text>
</comment>
<name>A0A4Y2PZ38_ARAVE</name>
<accession>A0A4Y2PZ38</accession>
<feature type="domain" description="GST C-terminal" evidence="7">
    <location>
        <begin position="85"/>
        <end position="205"/>
    </location>
</feature>
<dbReference type="PANTHER" id="PTHR11571:SF222">
    <property type="entry name" value="GLUTATHIONE TRANSFERASE"/>
    <property type="match status" value="1"/>
</dbReference>
<dbReference type="SUPFAM" id="SSF47616">
    <property type="entry name" value="GST C-terminal domain-like"/>
    <property type="match status" value="1"/>
</dbReference>
<keyword evidence="4 8" id="KW-0808">Transferase</keyword>
<evidence type="ECO:0000256" key="3">
    <source>
        <dbReference type="ARBA" id="ARBA00012452"/>
    </source>
</evidence>
<evidence type="ECO:0000259" key="6">
    <source>
        <dbReference type="PROSITE" id="PS50404"/>
    </source>
</evidence>
<dbReference type="Pfam" id="PF02798">
    <property type="entry name" value="GST_N"/>
    <property type="match status" value="1"/>
</dbReference>
<dbReference type="SFLD" id="SFLDS00019">
    <property type="entry name" value="Glutathione_Transferase_(cytos"/>
    <property type="match status" value="1"/>
</dbReference>
<dbReference type="SFLD" id="SFLDG00363">
    <property type="entry name" value="AMPS_(cytGST):_Alpha-__Mu-__Pi"/>
    <property type="match status" value="1"/>
</dbReference>
<dbReference type="SUPFAM" id="SSF52833">
    <property type="entry name" value="Thioredoxin-like"/>
    <property type="match status" value="1"/>
</dbReference>
<dbReference type="InterPro" id="IPR036249">
    <property type="entry name" value="Thioredoxin-like_sf"/>
</dbReference>
<evidence type="ECO:0000313" key="9">
    <source>
        <dbReference type="Proteomes" id="UP000499080"/>
    </source>
</evidence>
<comment type="caution">
    <text evidence="8">The sequence shown here is derived from an EMBL/GenBank/DDBJ whole genome shotgun (WGS) entry which is preliminary data.</text>
</comment>
<dbReference type="PANTHER" id="PTHR11571">
    <property type="entry name" value="GLUTATHIONE S-TRANSFERASE"/>
    <property type="match status" value="1"/>
</dbReference>
<dbReference type="OrthoDB" id="414243at2759"/>
<dbReference type="GO" id="GO:0004364">
    <property type="term" value="F:glutathione transferase activity"/>
    <property type="evidence" value="ECO:0007669"/>
    <property type="project" value="UniProtKB-EC"/>
</dbReference>
<dbReference type="FunFam" id="1.20.1050.10:FF:000003">
    <property type="entry name" value="Glutathione S-transferase 2"/>
    <property type="match status" value="1"/>
</dbReference>
<dbReference type="EMBL" id="BGPR01012680">
    <property type="protein sequence ID" value="GBN57158.1"/>
    <property type="molecule type" value="Genomic_DNA"/>
</dbReference>
<dbReference type="InterPro" id="IPR004046">
    <property type="entry name" value="GST_C"/>
</dbReference>
<dbReference type="InterPro" id="IPR010987">
    <property type="entry name" value="Glutathione-S-Trfase_C-like"/>
</dbReference>
<dbReference type="InterPro" id="IPR004045">
    <property type="entry name" value="Glutathione_S-Trfase_N"/>
</dbReference>
<dbReference type="Proteomes" id="UP000499080">
    <property type="component" value="Unassembled WGS sequence"/>
</dbReference>
<dbReference type="AlphaFoldDB" id="A0A4Y2PZ38"/>
<dbReference type="EC" id="2.5.1.18" evidence="3"/>
<evidence type="ECO:0000256" key="1">
    <source>
        <dbReference type="ARBA" id="ARBA00003701"/>
    </source>
</evidence>
<proteinExistence type="inferred from homology"/>
<dbReference type="InterPro" id="IPR050213">
    <property type="entry name" value="GST_superfamily"/>
</dbReference>
<evidence type="ECO:0000256" key="5">
    <source>
        <dbReference type="ARBA" id="ARBA00047960"/>
    </source>
</evidence>
<gene>
    <name evidence="8" type="primary">Gstm1_0</name>
    <name evidence="8" type="ORF">AVEN_205768_1</name>
</gene>
<feature type="domain" description="GST N-terminal" evidence="6">
    <location>
        <begin position="2"/>
        <end position="83"/>
    </location>
</feature>
<dbReference type="InterPro" id="IPR036282">
    <property type="entry name" value="Glutathione-S-Trfase_C_sf"/>
</dbReference>
<reference evidence="8 9" key="1">
    <citation type="journal article" date="2019" name="Sci. Rep.">
        <title>Orb-weaving spider Araneus ventricosus genome elucidates the spidroin gene catalogue.</title>
        <authorList>
            <person name="Kono N."/>
            <person name="Nakamura H."/>
            <person name="Ohtoshi R."/>
            <person name="Moran D.A.P."/>
            <person name="Shinohara A."/>
            <person name="Yoshida Y."/>
            <person name="Fujiwara M."/>
            <person name="Mori M."/>
            <person name="Tomita M."/>
            <person name="Arakawa K."/>
        </authorList>
    </citation>
    <scope>NUCLEOTIDE SEQUENCE [LARGE SCALE GENOMIC DNA]</scope>
</reference>
<dbReference type="Pfam" id="PF14497">
    <property type="entry name" value="GST_C_3"/>
    <property type="match status" value="1"/>
</dbReference>
<dbReference type="GO" id="GO:0006749">
    <property type="term" value="P:glutathione metabolic process"/>
    <property type="evidence" value="ECO:0007669"/>
    <property type="project" value="TreeGrafter"/>
</dbReference>
<dbReference type="InterPro" id="IPR040079">
    <property type="entry name" value="Glutathione_S-Trfase"/>
</dbReference>
<evidence type="ECO:0000259" key="7">
    <source>
        <dbReference type="PROSITE" id="PS50405"/>
    </source>
</evidence>
<dbReference type="PROSITE" id="PS50404">
    <property type="entry name" value="GST_NTER"/>
    <property type="match status" value="1"/>
</dbReference>
<organism evidence="8 9">
    <name type="scientific">Araneus ventricosus</name>
    <name type="common">Orbweaver spider</name>
    <name type="synonym">Epeira ventricosa</name>
    <dbReference type="NCBI Taxonomy" id="182803"/>
    <lineage>
        <taxon>Eukaryota</taxon>
        <taxon>Metazoa</taxon>
        <taxon>Ecdysozoa</taxon>
        <taxon>Arthropoda</taxon>
        <taxon>Chelicerata</taxon>
        <taxon>Arachnida</taxon>
        <taxon>Araneae</taxon>
        <taxon>Araneomorphae</taxon>
        <taxon>Entelegynae</taxon>
        <taxon>Araneoidea</taxon>
        <taxon>Araneidae</taxon>
        <taxon>Araneus</taxon>
    </lineage>
</organism>
<dbReference type="SFLD" id="SFLDG01205">
    <property type="entry name" value="AMPS.1"/>
    <property type="match status" value="1"/>
</dbReference>
<dbReference type="PROSITE" id="PS50405">
    <property type="entry name" value="GST_CTER"/>
    <property type="match status" value="1"/>
</dbReference>